<feature type="compositionally biased region" description="Basic and acidic residues" evidence="1">
    <location>
        <begin position="258"/>
        <end position="283"/>
    </location>
</feature>
<evidence type="ECO:0000256" key="2">
    <source>
        <dbReference type="SAM" id="Phobius"/>
    </source>
</evidence>
<keyword evidence="2" id="KW-0812">Transmembrane</keyword>
<dbReference type="Proteomes" id="UP000501690">
    <property type="component" value="Linkage Group LG8"/>
</dbReference>
<accession>A0A4D6MUR6</accession>
<organism evidence="3 4">
    <name type="scientific">Vigna unguiculata</name>
    <name type="common">Cowpea</name>
    <dbReference type="NCBI Taxonomy" id="3917"/>
    <lineage>
        <taxon>Eukaryota</taxon>
        <taxon>Viridiplantae</taxon>
        <taxon>Streptophyta</taxon>
        <taxon>Embryophyta</taxon>
        <taxon>Tracheophyta</taxon>
        <taxon>Spermatophyta</taxon>
        <taxon>Magnoliopsida</taxon>
        <taxon>eudicotyledons</taxon>
        <taxon>Gunneridae</taxon>
        <taxon>Pentapetalae</taxon>
        <taxon>rosids</taxon>
        <taxon>fabids</taxon>
        <taxon>Fabales</taxon>
        <taxon>Fabaceae</taxon>
        <taxon>Papilionoideae</taxon>
        <taxon>50 kb inversion clade</taxon>
        <taxon>NPAAA clade</taxon>
        <taxon>indigoferoid/millettioid clade</taxon>
        <taxon>Phaseoleae</taxon>
        <taxon>Vigna</taxon>
    </lineage>
</organism>
<sequence>MKGEKGVAIVDQGGTLDSSIFKQGIQVVEEEPPSGMILTAKRRMPPPSFSSDAKPVQFAILVWRSAVGCVPLGDNHCSRGSLGREKRVSPSGSRVAPGDTTELKALFALVVRDLQYFGDTFKRGNSASFIQASPSRLSESCRSSFLVFGSRCSLKQPVLGLSDIYSRLGENGSPKRGRNEACEELCVLSELTSRSGEKSSLKRDEVVQPLLHARSSEPNELEVHDDPNRSNDPDLHDDLDGPNDPNRPDDLDGPNDPNRPEDPDRTDDPNGPDDRDGPDDPDRPTNSNGSDDSDWPVEPTLPLGLFGLVHVFGPVRVVEPVRVIKPVRVVGLISVVGLVRVVRPVLVVGPVLIIGFVLFIGLVLVVESVWVIGPWSLDLIFDSS</sequence>
<feature type="compositionally biased region" description="Basic and acidic residues" evidence="1">
    <location>
        <begin position="195"/>
        <end position="206"/>
    </location>
</feature>
<dbReference type="AlphaFoldDB" id="A0A4D6MUR6"/>
<name>A0A4D6MUR6_VIGUN</name>
<evidence type="ECO:0008006" key="5">
    <source>
        <dbReference type="Google" id="ProtNLM"/>
    </source>
</evidence>
<keyword evidence="2" id="KW-1133">Transmembrane helix</keyword>
<feature type="region of interest" description="Disordered" evidence="1">
    <location>
        <begin position="193"/>
        <end position="296"/>
    </location>
</feature>
<keyword evidence="4" id="KW-1185">Reference proteome</keyword>
<gene>
    <name evidence="3" type="ORF">DEO72_LG8g2407</name>
</gene>
<evidence type="ECO:0000313" key="3">
    <source>
        <dbReference type="EMBL" id="QCE04371.1"/>
    </source>
</evidence>
<keyword evidence="2" id="KW-0472">Membrane</keyword>
<evidence type="ECO:0000313" key="4">
    <source>
        <dbReference type="Proteomes" id="UP000501690"/>
    </source>
</evidence>
<evidence type="ECO:0000256" key="1">
    <source>
        <dbReference type="SAM" id="MobiDB-lite"/>
    </source>
</evidence>
<proteinExistence type="predicted"/>
<feature type="transmembrane region" description="Helical" evidence="2">
    <location>
        <begin position="345"/>
        <end position="372"/>
    </location>
</feature>
<dbReference type="EMBL" id="CP039352">
    <property type="protein sequence ID" value="QCE04371.1"/>
    <property type="molecule type" value="Genomic_DNA"/>
</dbReference>
<protein>
    <recommendedName>
        <fullName evidence="5">Thrombospondin-related anonymous protein</fullName>
    </recommendedName>
</protein>
<reference evidence="3 4" key="1">
    <citation type="submission" date="2019-04" db="EMBL/GenBank/DDBJ databases">
        <title>An improved genome assembly and genetic linkage map for asparagus bean, Vigna unguiculata ssp. sesquipedialis.</title>
        <authorList>
            <person name="Xia Q."/>
            <person name="Zhang R."/>
            <person name="Dong Y."/>
        </authorList>
    </citation>
    <scope>NUCLEOTIDE SEQUENCE [LARGE SCALE GENOMIC DNA]</scope>
    <source>
        <tissue evidence="3">Leaf</tissue>
    </source>
</reference>
<feature type="compositionally biased region" description="Basic and acidic residues" evidence="1">
    <location>
        <begin position="214"/>
        <end position="239"/>
    </location>
</feature>